<keyword evidence="1" id="KW-0804">Transcription</keyword>
<sequence>MEVDVVVHAKARKIHVLAVVDTERVKVTYGPNSDRLAPTSVSPRHLFVTGAGLRGDIGELKFEARIGDIVSMTGVSIYNNSDDAVIVYGVHPVERGPVFNRFKLHYVKRMAGVQPDPDSPNKNGLPAVEREISFSSFESKIAAHGVERIDLAFALYALSGNGQDQEIFGYYRCELTVAVERLRSTDAE</sequence>
<keyword evidence="1" id="KW-0240">DNA-directed RNA polymerase</keyword>
<evidence type="ECO:0000313" key="2">
    <source>
        <dbReference type="Proteomes" id="UP000494218"/>
    </source>
</evidence>
<dbReference type="Proteomes" id="UP000494218">
    <property type="component" value="Unassembled WGS sequence"/>
</dbReference>
<dbReference type="InterPro" id="IPR038712">
    <property type="entry name" value="PixA-like_sf"/>
</dbReference>
<dbReference type="Gene3D" id="2.60.40.3910">
    <property type="entry name" value="Inclusion body protein"/>
    <property type="match status" value="1"/>
</dbReference>
<dbReference type="InterPro" id="IPR021087">
    <property type="entry name" value="Uncharacterised_PixA/AidA"/>
</dbReference>
<accession>A0A6P2NYN8</accession>
<dbReference type="EMBL" id="CABVPW010000025">
    <property type="protein sequence ID" value="VWC00281.1"/>
    <property type="molecule type" value="Genomic_DNA"/>
</dbReference>
<dbReference type="GO" id="GO:0000428">
    <property type="term" value="C:DNA-directed RNA polymerase complex"/>
    <property type="evidence" value="ECO:0007669"/>
    <property type="project" value="UniProtKB-KW"/>
</dbReference>
<reference evidence="1 2" key="1">
    <citation type="submission" date="2019-09" db="EMBL/GenBank/DDBJ databases">
        <authorList>
            <person name="Depoorter E."/>
        </authorList>
    </citation>
    <scope>NUCLEOTIDE SEQUENCE [LARGE SCALE GENOMIC DNA]</scope>
    <source>
        <strain evidence="1">LMG 23254</strain>
    </source>
</reference>
<organism evidence="1 2">
    <name type="scientific">Burkholderia lata (strain ATCC 17760 / DSM 23089 / LMG 22485 / NCIMB 9086 / R18194 / 383)</name>
    <dbReference type="NCBI Taxonomy" id="482957"/>
    <lineage>
        <taxon>Bacteria</taxon>
        <taxon>Pseudomonadati</taxon>
        <taxon>Pseudomonadota</taxon>
        <taxon>Betaproteobacteria</taxon>
        <taxon>Burkholderiales</taxon>
        <taxon>Burkholderiaceae</taxon>
        <taxon>Burkholderia</taxon>
        <taxon>Burkholderia cepacia complex</taxon>
    </lineage>
</organism>
<protein>
    <submittedName>
        <fullName evidence="1">DNA-directed RNA polymerase subunit beta</fullName>
    </submittedName>
</protein>
<gene>
    <name evidence="1" type="ORF">BLA23254_04772</name>
</gene>
<dbReference type="AlphaFoldDB" id="A0A6P2NYN8"/>
<proteinExistence type="predicted"/>
<evidence type="ECO:0000313" key="1">
    <source>
        <dbReference type="EMBL" id="VWC00281.1"/>
    </source>
</evidence>
<name>A0A6P2NYN8_BURL3</name>
<dbReference type="Pfam" id="PF12306">
    <property type="entry name" value="PixA"/>
    <property type="match status" value="1"/>
</dbReference>